<comment type="caution">
    <text evidence="2">The sequence shown here is derived from an EMBL/GenBank/DDBJ whole genome shotgun (WGS) entry which is preliminary data.</text>
</comment>
<reference evidence="2 3" key="1">
    <citation type="journal article" date="2019" name="Int. J. Syst. Evol. Microbiol.">
        <title>Thermogemmatispora aurantia sp. nov. and Thermogemmatispora argillosa sp. nov., within the class Ktedonobacteria, and emended description of the genus Thermogemmatispora.</title>
        <authorList>
            <person name="Zheng Y."/>
            <person name="Wang C.M."/>
            <person name="Sakai Y."/>
            <person name="Abe K."/>
            <person name="Yokota A."/>
            <person name="Yabe S."/>
        </authorList>
    </citation>
    <scope>NUCLEOTIDE SEQUENCE [LARGE SCALE GENOMIC DNA]</scope>
    <source>
        <strain evidence="2 3">A1-2</strain>
    </source>
</reference>
<dbReference type="InterPro" id="IPR014582">
    <property type="entry name" value="UCP033535_lipo"/>
</dbReference>
<dbReference type="RefSeq" id="WP_151728063.1">
    <property type="nucleotide sequence ID" value="NZ_BKZV01000002.1"/>
</dbReference>
<keyword evidence="3" id="KW-1185">Reference proteome</keyword>
<protein>
    <recommendedName>
        <fullName evidence="4">Lipoprotein</fullName>
    </recommendedName>
</protein>
<sequence>MQEREPNNDRPLPGWEDSMYDHAQRVSRTKQDNWPRMVSRASSRDRLPLLWGGLAFLVCLLLSACSLYTVRPLNASGDNAGSGGPQTFDPTSYVNQIWDSRIVPTVVQQAHDASEVLAALKANQQVAQQRYGHQEGDGPYTFMVKGVGRVVSINTSSRNGTLGLDLPPYDGKPDLSLQIGPVILGTAIRDGVGFIHFSQFVNQIQYAQVADALNARAVQVAQSIHPTQLKGKLIQFYGIFALTDPQFILVAPVKLQVEGSGS</sequence>
<dbReference type="InterPro" id="IPR036215">
    <property type="entry name" value="TM0957-like_sf"/>
</dbReference>
<keyword evidence="1" id="KW-0472">Membrane</keyword>
<evidence type="ECO:0000313" key="3">
    <source>
        <dbReference type="Proteomes" id="UP000334820"/>
    </source>
</evidence>
<evidence type="ECO:0008006" key="4">
    <source>
        <dbReference type="Google" id="ProtNLM"/>
    </source>
</evidence>
<evidence type="ECO:0000256" key="1">
    <source>
        <dbReference type="SAM" id="Phobius"/>
    </source>
</evidence>
<dbReference type="EMBL" id="BKZV01000002">
    <property type="protein sequence ID" value="GER83270.1"/>
    <property type="molecule type" value="Genomic_DNA"/>
</dbReference>
<accession>A0A5J4K9B2</accession>
<evidence type="ECO:0000313" key="2">
    <source>
        <dbReference type="EMBL" id="GER83270.1"/>
    </source>
</evidence>
<gene>
    <name evidence="2" type="ORF">KTAU_19070</name>
</gene>
<dbReference type="Pfam" id="PF10054">
    <property type="entry name" value="DUF2291"/>
    <property type="match status" value="1"/>
</dbReference>
<feature type="transmembrane region" description="Helical" evidence="1">
    <location>
        <begin position="49"/>
        <end position="70"/>
    </location>
</feature>
<dbReference type="SUPFAM" id="SSF141318">
    <property type="entry name" value="TM0957-like"/>
    <property type="match status" value="1"/>
</dbReference>
<organism evidence="2 3">
    <name type="scientific">Thermogemmatispora aurantia</name>
    <dbReference type="NCBI Taxonomy" id="2045279"/>
    <lineage>
        <taxon>Bacteria</taxon>
        <taxon>Bacillati</taxon>
        <taxon>Chloroflexota</taxon>
        <taxon>Ktedonobacteria</taxon>
        <taxon>Thermogemmatisporales</taxon>
        <taxon>Thermogemmatisporaceae</taxon>
        <taxon>Thermogemmatispora</taxon>
    </lineage>
</organism>
<proteinExistence type="predicted"/>
<dbReference type="AlphaFoldDB" id="A0A5J4K9B2"/>
<keyword evidence="1" id="KW-1133">Transmembrane helix</keyword>
<keyword evidence="1" id="KW-0812">Transmembrane</keyword>
<dbReference type="Proteomes" id="UP000334820">
    <property type="component" value="Unassembled WGS sequence"/>
</dbReference>
<dbReference type="Gene3D" id="1.10.10.1260">
    <property type="entry name" value="Envelope glycoprotein gp160, DUF2291, helical domain"/>
    <property type="match status" value="1"/>
</dbReference>
<dbReference type="Gene3D" id="2.40.50.420">
    <property type="entry name" value="Envelope glycoprotein gp160, DUF2291, alpha/beta domain"/>
    <property type="match status" value="1"/>
</dbReference>
<name>A0A5J4K9B2_9CHLR</name>